<sequence>MKNVSLILSLSVLTLLYGCSTPVSDKTSGKQVSKPVTPEIEVIEDSELSALDLLSAASNESNNQSTILLLQASAKFIYEQQLEQALHISIELSKLELTKGQYNYNQLNIAEALFELGYTDLAALELAKIETDSPVKRQLFLQANLNVQQDLLVDGIISFLDYHQQFPVQSIDEAAYLSSLFSKLTPWQKHALTKRSATDLNGWLEYSDIVANNGYKSANLNSSLKKWQKSNKQHPANLLTPDLIASVLEIENSLGYKNIAVLVPLSGREAPLGKTIQAGIIAVYQTHPERQLTFIDTNSDEMTDIVDQLHSIKPDFVIGPLLKQHVDSYLATNQQQTDITETELVNDEFIISQGVEESITEQSVVTDEDLQNFPLEESHSWFTLLLNLPEHAFLSKNQFALSMLPEDEASQAAFSLSQQGFKSALILSQNTAIGKRMANSFAEQWQKQTSSDASIIYYPTGNKMQQAVKQGLDVNLSDERIYLLRNRIKENVKAEARNRRDVDMIYMFATPDQARLLKPYIDVNISPFANAIPMYASSRSYNVDIDRNTRRDLNGLTFTEIPWLLPMKQVNPLMSADAKQIWPNRSSQLERIYAMGIDALQLVDKVKAMQLVPMLRHKGETGTLQMDANGIISRTLSWGKYRTSRIQNVEMQ</sequence>
<feature type="chain" id="PRO_5045427154" evidence="2">
    <location>
        <begin position="26"/>
        <end position="652"/>
    </location>
</feature>
<proteinExistence type="predicted"/>
<protein>
    <submittedName>
        <fullName evidence="3">Penicillin-binding protein activator</fullName>
    </submittedName>
</protein>
<keyword evidence="4" id="KW-1185">Reference proteome</keyword>
<evidence type="ECO:0000313" key="3">
    <source>
        <dbReference type="EMBL" id="WNC72955.1"/>
    </source>
</evidence>
<name>A0ABY9TWR6_9GAMM</name>
<dbReference type="EMBL" id="CP134145">
    <property type="protein sequence ID" value="WNC72955.1"/>
    <property type="molecule type" value="Genomic_DNA"/>
</dbReference>
<feature type="signal peptide" evidence="2">
    <location>
        <begin position="1"/>
        <end position="25"/>
    </location>
</feature>
<organism evidence="3 4">
    <name type="scientific">Thalassotalea psychrophila</name>
    <dbReference type="NCBI Taxonomy" id="3065647"/>
    <lineage>
        <taxon>Bacteria</taxon>
        <taxon>Pseudomonadati</taxon>
        <taxon>Pseudomonadota</taxon>
        <taxon>Gammaproteobacteria</taxon>
        <taxon>Alteromonadales</taxon>
        <taxon>Colwelliaceae</taxon>
        <taxon>Thalassotalea</taxon>
    </lineage>
</organism>
<dbReference type="Proteomes" id="UP001258994">
    <property type="component" value="Chromosome"/>
</dbReference>
<dbReference type="InterPro" id="IPR007443">
    <property type="entry name" value="LpoA"/>
</dbReference>
<evidence type="ECO:0000313" key="4">
    <source>
        <dbReference type="Proteomes" id="UP001258994"/>
    </source>
</evidence>
<dbReference type="PROSITE" id="PS51257">
    <property type="entry name" value="PROKAR_LIPOPROTEIN"/>
    <property type="match status" value="1"/>
</dbReference>
<reference evidence="4" key="1">
    <citation type="submission" date="2023-09" db="EMBL/GenBank/DDBJ databases">
        <authorList>
            <person name="Zhang C."/>
        </authorList>
    </citation>
    <scope>NUCLEOTIDE SEQUENCE [LARGE SCALE GENOMIC DNA]</scope>
    <source>
        <strain evidence="4">SQ149</strain>
    </source>
</reference>
<dbReference type="SUPFAM" id="SSF53822">
    <property type="entry name" value="Periplasmic binding protein-like I"/>
    <property type="match status" value="1"/>
</dbReference>
<dbReference type="InterPro" id="IPR028082">
    <property type="entry name" value="Peripla_BP_I"/>
</dbReference>
<dbReference type="Gene3D" id="3.40.50.2300">
    <property type="match status" value="2"/>
</dbReference>
<dbReference type="Pfam" id="PF04348">
    <property type="entry name" value="LppC"/>
    <property type="match status" value="2"/>
</dbReference>
<keyword evidence="1" id="KW-0472">Membrane</keyword>
<evidence type="ECO:0000256" key="1">
    <source>
        <dbReference type="ARBA" id="ARBA00023136"/>
    </source>
</evidence>
<dbReference type="CDD" id="cd06339">
    <property type="entry name" value="PBP1_YraM_LppC_lipoprotein-like"/>
    <property type="match status" value="1"/>
</dbReference>
<dbReference type="PANTHER" id="PTHR38038:SF1">
    <property type="entry name" value="PENICILLIN-BINDING PROTEIN ACTIVATOR LPOA"/>
    <property type="match status" value="1"/>
</dbReference>
<gene>
    <name evidence="3" type="ORF">RGQ13_02955</name>
</gene>
<dbReference type="Gene3D" id="1.25.40.650">
    <property type="match status" value="1"/>
</dbReference>
<evidence type="ECO:0000256" key="2">
    <source>
        <dbReference type="SAM" id="SignalP"/>
    </source>
</evidence>
<accession>A0ABY9TWR6</accession>
<dbReference type="RefSeq" id="WP_348392068.1">
    <property type="nucleotide sequence ID" value="NZ_CP134145.1"/>
</dbReference>
<dbReference type="PANTHER" id="PTHR38038">
    <property type="entry name" value="PENICILLIN-BINDING PROTEIN ACTIVATOR LPOA"/>
    <property type="match status" value="1"/>
</dbReference>
<keyword evidence="2" id="KW-0732">Signal</keyword>